<dbReference type="CDD" id="cd01544">
    <property type="entry name" value="PBP1_GalR"/>
    <property type="match status" value="1"/>
</dbReference>
<dbReference type="PANTHER" id="PTHR30146:SF149">
    <property type="entry name" value="HTH-TYPE TRANSCRIPTIONAL REGULATOR EBGR"/>
    <property type="match status" value="1"/>
</dbReference>
<evidence type="ECO:0000256" key="1">
    <source>
        <dbReference type="ARBA" id="ARBA00023015"/>
    </source>
</evidence>
<dbReference type="SMART" id="SM00354">
    <property type="entry name" value="HTH_LACI"/>
    <property type="match status" value="1"/>
</dbReference>
<reference evidence="6" key="1">
    <citation type="journal article" date="2019" name="Int. J. Syst. Evol. Microbiol.">
        <title>The Global Catalogue of Microorganisms (GCM) 10K type strain sequencing project: providing services to taxonomists for standard genome sequencing and annotation.</title>
        <authorList>
            <consortium name="The Broad Institute Genomics Platform"/>
            <consortium name="The Broad Institute Genome Sequencing Center for Infectious Disease"/>
            <person name="Wu L."/>
            <person name="Ma J."/>
        </authorList>
    </citation>
    <scope>NUCLEOTIDE SEQUENCE [LARGE SCALE GENOMIC DNA]</scope>
    <source>
        <strain evidence="6">PCU 280</strain>
    </source>
</reference>
<keyword evidence="1" id="KW-0805">Transcription regulation</keyword>
<keyword evidence="3" id="KW-0804">Transcription</keyword>
<keyword evidence="6" id="KW-1185">Reference proteome</keyword>
<dbReference type="SUPFAM" id="SSF53822">
    <property type="entry name" value="Periplasmic binding protein-like I"/>
    <property type="match status" value="1"/>
</dbReference>
<evidence type="ECO:0000256" key="2">
    <source>
        <dbReference type="ARBA" id="ARBA00023125"/>
    </source>
</evidence>
<dbReference type="SUPFAM" id="SSF47413">
    <property type="entry name" value="lambda repressor-like DNA-binding domains"/>
    <property type="match status" value="1"/>
</dbReference>
<dbReference type="PANTHER" id="PTHR30146">
    <property type="entry name" value="LACI-RELATED TRANSCRIPTIONAL REPRESSOR"/>
    <property type="match status" value="1"/>
</dbReference>
<gene>
    <name evidence="5" type="ORF">ACFP56_14245</name>
</gene>
<evidence type="ECO:0000313" key="6">
    <source>
        <dbReference type="Proteomes" id="UP001596233"/>
    </source>
</evidence>
<dbReference type="InterPro" id="IPR028082">
    <property type="entry name" value="Peripla_BP_I"/>
</dbReference>
<dbReference type="EMBL" id="JBHSTE010000004">
    <property type="protein sequence ID" value="MFC6333785.1"/>
    <property type="molecule type" value="Genomic_DNA"/>
</dbReference>
<accession>A0ABW1V8M5</accession>
<dbReference type="Pfam" id="PF00356">
    <property type="entry name" value="LacI"/>
    <property type="match status" value="1"/>
</dbReference>
<dbReference type="Proteomes" id="UP001596233">
    <property type="component" value="Unassembled WGS sequence"/>
</dbReference>
<comment type="caution">
    <text evidence="5">The sequence shown here is derived from an EMBL/GenBank/DDBJ whole genome shotgun (WGS) entry which is preliminary data.</text>
</comment>
<evidence type="ECO:0000256" key="3">
    <source>
        <dbReference type="ARBA" id="ARBA00023163"/>
    </source>
</evidence>
<protein>
    <submittedName>
        <fullName evidence="5">LacI family DNA-binding transcriptional regulator</fullName>
    </submittedName>
</protein>
<organism evidence="5 6">
    <name type="scientific">Paenibacillus septentrionalis</name>
    <dbReference type="NCBI Taxonomy" id="429342"/>
    <lineage>
        <taxon>Bacteria</taxon>
        <taxon>Bacillati</taxon>
        <taxon>Bacillota</taxon>
        <taxon>Bacilli</taxon>
        <taxon>Bacillales</taxon>
        <taxon>Paenibacillaceae</taxon>
        <taxon>Paenibacillus</taxon>
    </lineage>
</organism>
<name>A0ABW1V8M5_9BACL</name>
<feature type="domain" description="HTH lacI-type" evidence="4">
    <location>
        <begin position="2"/>
        <end position="58"/>
    </location>
</feature>
<dbReference type="RefSeq" id="WP_379235612.1">
    <property type="nucleotide sequence ID" value="NZ_JBHSTE010000004.1"/>
</dbReference>
<dbReference type="InterPro" id="IPR046335">
    <property type="entry name" value="LacI/GalR-like_sensor"/>
</dbReference>
<dbReference type="Gene3D" id="3.40.50.2300">
    <property type="match status" value="2"/>
</dbReference>
<evidence type="ECO:0000259" key="4">
    <source>
        <dbReference type="PROSITE" id="PS50932"/>
    </source>
</evidence>
<evidence type="ECO:0000313" key="5">
    <source>
        <dbReference type="EMBL" id="MFC6333785.1"/>
    </source>
</evidence>
<dbReference type="CDD" id="cd01392">
    <property type="entry name" value="HTH_LacI"/>
    <property type="match status" value="1"/>
</dbReference>
<proteinExistence type="predicted"/>
<dbReference type="InterPro" id="IPR000843">
    <property type="entry name" value="HTH_LacI"/>
</dbReference>
<dbReference type="Gene3D" id="1.10.260.40">
    <property type="entry name" value="lambda repressor-like DNA-binding domains"/>
    <property type="match status" value="1"/>
</dbReference>
<keyword evidence="2 5" id="KW-0238">DNA-binding</keyword>
<dbReference type="GO" id="GO:0003677">
    <property type="term" value="F:DNA binding"/>
    <property type="evidence" value="ECO:0007669"/>
    <property type="project" value="UniProtKB-KW"/>
</dbReference>
<dbReference type="InterPro" id="IPR010982">
    <property type="entry name" value="Lambda_DNA-bd_dom_sf"/>
</dbReference>
<dbReference type="Pfam" id="PF13377">
    <property type="entry name" value="Peripla_BP_3"/>
    <property type="match status" value="1"/>
</dbReference>
<dbReference type="PROSITE" id="PS50932">
    <property type="entry name" value="HTH_LACI_2"/>
    <property type="match status" value="1"/>
</dbReference>
<sequence>MATIRQIAELAQVSTATVSRVLNNDPTLSTSAETKERIFAIAEQLGYKRQRLRRQKQEMQRAEAEIGLLFLATADEENQDPYFKSVRRGIELQCEALGLKISKVIRGDQFSDLAEVSGLDGLLVVGSIEVGDVLEAYPNPERVVFVNHGEDQHAYDSVHLNFEGAIQSAYEHLVQLGHEHIGFIGGVESIHSLRQPGEFRRSEEHRYRAYVKMQSRYHHSYEAVEWVEDWSSQGGYEAMKRILAKPHQPTACIVASDHMAVGALRALHEAGVQVPAQMSIVGFNDIELAAFVLPPLTTVHAYTELLGKTAVNMLVERLEGRVAPLQIKIGTSLVERESCQAIQ</sequence>